<feature type="domain" description="Rieske" evidence="14">
    <location>
        <begin position="64"/>
        <end position="162"/>
    </location>
</feature>
<keyword evidence="7" id="KW-0001">2Fe-2S</keyword>
<gene>
    <name evidence="15" type="ORF">EB796_002314</name>
</gene>
<evidence type="ECO:0000313" key="16">
    <source>
        <dbReference type="Proteomes" id="UP000593567"/>
    </source>
</evidence>
<dbReference type="InterPro" id="IPR001663">
    <property type="entry name" value="Rng_hydr_dOase-A"/>
</dbReference>
<evidence type="ECO:0000256" key="10">
    <source>
        <dbReference type="ARBA" id="ARBA00023004"/>
    </source>
</evidence>
<dbReference type="AlphaFoldDB" id="A0A7J7KMF1"/>
<feature type="coiled-coil region" evidence="13">
    <location>
        <begin position="173"/>
        <end position="207"/>
    </location>
</feature>
<dbReference type="PANTHER" id="PTHR43756">
    <property type="entry name" value="CHOLINE MONOOXYGENASE, CHLOROPLASTIC"/>
    <property type="match status" value="1"/>
</dbReference>
<name>A0A7J7KMF1_BUGNE</name>
<dbReference type="EMBL" id="VXIV02000272">
    <property type="protein sequence ID" value="KAF6039350.1"/>
    <property type="molecule type" value="Genomic_DNA"/>
</dbReference>
<evidence type="ECO:0000259" key="14">
    <source>
        <dbReference type="PROSITE" id="PS51296"/>
    </source>
</evidence>
<comment type="similarity">
    <text evidence="4">Belongs to the choline monooxygenase family.</text>
</comment>
<dbReference type="InterPro" id="IPR036922">
    <property type="entry name" value="Rieske_2Fe-2S_sf"/>
</dbReference>
<dbReference type="GO" id="GO:0051537">
    <property type="term" value="F:2 iron, 2 sulfur cluster binding"/>
    <property type="evidence" value="ECO:0007669"/>
    <property type="project" value="UniProtKB-KW"/>
</dbReference>
<comment type="catalytic activity">
    <reaction evidence="12">
        <text>choline + 2 reduced [2Fe-2S]-[ferredoxin] + O2 + 2 H(+) = betaine aldehyde hydrate + 2 oxidized [2Fe-2S]-[ferredoxin] + H2O</text>
        <dbReference type="Rhea" id="RHEA:17769"/>
        <dbReference type="Rhea" id="RHEA-COMP:10000"/>
        <dbReference type="Rhea" id="RHEA-COMP:10001"/>
        <dbReference type="ChEBI" id="CHEBI:15354"/>
        <dbReference type="ChEBI" id="CHEBI:15377"/>
        <dbReference type="ChEBI" id="CHEBI:15378"/>
        <dbReference type="ChEBI" id="CHEBI:15379"/>
        <dbReference type="ChEBI" id="CHEBI:15870"/>
        <dbReference type="ChEBI" id="CHEBI:33737"/>
        <dbReference type="ChEBI" id="CHEBI:33738"/>
        <dbReference type="EC" id="1.14.15.7"/>
    </reaction>
</comment>
<keyword evidence="16" id="KW-1185">Reference proteome</keyword>
<evidence type="ECO:0000256" key="3">
    <source>
        <dbReference type="ARBA" id="ARBA00004866"/>
    </source>
</evidence>
<organism evidence="15 16">
    <name type="scientific">Bugula neritina</name>
    <name type="common">Brown bryozoan</name>
    <name type="synonym">Sertularia neritina</name>
    <dbReference type="NCBI Taxonomy" id="10212"/>
    <lineage>
        <taxon>Eukaryota</taxon>
        <taxon>Metazoa</taxon>
        <taxon>Spiralia</taxon>
        <taxon>Lophotrochozoa</taxon>
        <taxon>Bryozoa</taxon>
        <taxon>Gymnolaemata</taxon>
        <taxon>Cheilostomatida</taxon>
        <taxon>Flustrina</taxon>
        <taxon>Buguloidea</taxon>
        <taxon>Bugulidae</taxon>
        <taxon>Bugula</taxon>
    </lineage>
</organism>
<keyword evidence="10" id="KW-0408">Iron</keyword>
<evidence type="ECO:0000256" key="4">
    <source>
        <dbReference type="ARBA" id="ARBA00010848"/>
    </source>
</evidence>
<dbReference type="PROSITE" id="PS51296">
    <property type="entry name" value="RIESKE"/>
    <property type="match status" value="1"/>
</dbReference>
<dbReference type="InterPro" id="IPR015879">
    <property type="entry name" value="Ring_hydroxy_dOase_asu_C_dom"/>
</dbReference>
<evidence type="ECO:0000313" key="15">
    <source>
        <dbReference type="EMBL" id="KAF6039350.1"/>
    </source>
</evidence>
<protein>
    <recommendedName>
        <fullName evidence="6">Choline monooxygenase, chloroplastic</fullName>
        <ecNumber evidence="5">1.14.15.7</ecNumber>
    </recommendedName>
</protein>
<dbReference type="SUPFAM" id="SSF50022">
    <property type="entry name" value="ISP domain"/>
    <property type="match status" value="1"/>
</dbReference>
<evidence type="ECO:0000256" key="2">
    <source>
        <dbReference type="ARBA" id="ARBA00002149"/>
    </source>
</evidence>
<dbReference type="CDD" id="cd03469">
    <property type="entry name" value="Rieske_RO_Alpha_N"/>
    <property type="match status" value="1"/>
</dbReference>
<dbReference type="OrthoDB" id="426882at2759"/>
<evidence type="ECO:0000256" key="13">
    <source>
        <dbReference type="SAM" id="Coils"/>
    </source>
</evidence>
<dbReference type="Pfam" id="PF00355">
    <property type="entry name" value="Rieske"/>
    <property type="match status" value="1"/>
</dbReference>
<dbReference type="Gene3D" id="2.102.10.10">
    <property type="entry name" value="Rieske [2Fe-2S] iron-sulphur domain"/>
    <property type="match status" value="1"/>
</dbReference>
<evidence type="ECO:0000256" key="12">
    <source>
        <dbReference type="ARBA" id="ARBA00049097"/>
    </source>
</evidence>
<comment type="function">
    <text evidence="2">Catalyzes the first step of the osmoprotectant glycine betaine synthesis.</text>
</comment>
<reference evidence="15" key="1">
    <citation type="submission" date="2020-06" db="EMBL/GenBank/DDBJ databases">
        <title>Draft genome of Bugula neritina, a colonial animal packing powerful symbionts and potential medicines.</title>
        <authorList>
            <person name="Rayko M."/>
        </authorList>
    </citation>
    <scope>NUCLEOTIDE SEQUENCE [LARGE SCALE GENOMIC DNA]</scope>
    <source>
        <strain evidence="15">Kwan_BN1</strain>
    </source>
</reference>
<dbReference type="Gene3D" id="3.90.380.10">
    <property type="entry name" value="Naphthalene 1,2-dioxygenase Alpha Subunit, Chain A, domain 1"/>
    <property type="match status" value="1"/>
</dbReference>
<proteinExistence type="inferred from homology"/>
<dbReference type="GO" id="GO:0019133">
    <property type="term" value="F:choline monooxygenase activity"/>
    <property type="evidence" value="ECO:0007669"/>
    <property type="project" value="UniProtKB-EC"/>
</dbReference>
<dbReference type="UniPathway" id="UPA00529">
    <property type="reaction ID" value="UER00430"/>
</dbReference>
<comment type="pathway">
    <text evidence="3">Amine and polyamine biosynthesis; betaine biosynthesis via choline pathway; betaine aldehyde from choline (monooxygenase route): step 1/1.</text>
</comment>
<keyword evidence="8" id="KW-0479">Metal-binding</keyword>
<evidence type="ECO:0000256" key="9">
    <source>
        <dbReference type="ARBA" id="ARBA00023002"/>
    </source>
</evidence>
<evidence type="ECO:0000256" key="1">
    <source>
        <dbReference type="ARBA" id="ARBA00001962"/>
    </source>
</evidence>
<dbReference type="InterPro" id="IPR017941">
    <property type="entry name" value="Rieske_2Fe-2S"/>
</dbReference>
<accession>A0A7J7KMF1</accession>
<dbReference type="Proteomes" id="UP000593567">
    <property type="component" value="Unassembled WGS sequence"/>
</dbReference>
<dbReference type="PANTHER" id="PTHR43756:SF5">
    <property type="entry name" value="CHOLINE MONOOXYGENASE, CHLOROPLASTIC"/>
    <property type="match status" value="1"/>
</dbReference>
<dbReference type="PRINTS" id="PR00090">
    <property type="entry name" value="RNGDIOXGNASE"/>
</dbReference>
<sequence>MRTLLLQQTAFSWTRLSSLSTLANEIARFDSDCGVTVARTPPGSWYVNEGIYELEKSTVFAKNWVSVNGAHHLNKPGDFITGFLGDEPYLIGKDTPDRIHYFYNICRHHGTLLCDAPKGFAKEYVCPYHAWKYALDGRLTGAKRLKGIEDFSVRNYGLKKFSGTNWFGSLFLNQDTEADVSQFHHQMEELRQRLKALGCEEDKLTHVGSKTFPLNCNWKVVIDNYLDGGYHVPVCHTGLNDLLENGTYSTEVYDGFSIQTTGGNNSDSRVGTQSLYAHIYPNLFINRYGNWLDINYVLPTGPQTCDVLFDWFLDTDFHD</sequence>
<evidence type="ECO:0000256" key="11">
    <source>
        <dbReference type="ARBA" id="ARBA00023014"/>
    </source>
</evidence>
<evidence type="ECO:0000256" key="5">
    <source>
        <dbReference type="ARBA" id="ARBA00012763"/>
    </source>
</evidence>
<keyword evidence="9" id="KW-0560">Oxidoreductase</keyword>
<dbReference type="GO" id="GO:0019285">
    <property type="term" value="P:glycine betaine biosynthetic process from choline"/>
    <property type="evidence" value="ECO:0007669"/>
    <property type="project" value="UniProtKB-UniPathway"/>
</dbReference>
<evidence type="ECO:0000256" key="7">
    <source>
        <dbReference type="ARBA" id="ARBA00022714"/>
    </source>
</evidence>
<comment type="cofactor">
    <cofactor evidence="1">
        <name>Fe cation</name>
        <dbReference type="ChEBI" id="CHEBI:24875"/>
    </cofactor>
</comment>
<dbReference type="GO" id="GO:0005506">
    <property type="term" value="F:iron ion binding"/>
    <property type="evidence" value="ECO:0007669"/>
    <property type="project" value="InterPro"/>
</dbReference>
<dbReference type="EC" id="1.14.15.7" evidence="5"/>
<dbReference type="Pfam" id="PF00848">
    <property type="entry name" value="Ring_hydroxyl_A"/>
    <property type="match status" value="1"/>
</dbReference>
<dbReference type="SUPFAM" id="SSF55961">
    <property type="entry name" value="Bet v1-like"/>
    <property type="match status" value="1"/>
</dbReference>
<evidence type="ECO:0000256" key="8">
    <source>
        <dbReference type="ARBA" id="ARBA00022723"/>
    </source>
</evidence>
<keyword evidence="11" id="KW-0411">Iron-sulfur</keyword>
<keyword evidence="13" id="KW-0175">Coiled coil</keyword>
<evidence type="ECO:0000256" key="6">
    <source>
        <dbReference type="ARBA" id="ARBA00014931"/>
    </source>
</evidence>
<comment type="caution">
    <text evidence="15">The sequence shown here is derived from an EMBL/GenBank/DDBJ whole genome shotgun (WGS) entry which is preliminary data.</text>
</comment>